<sequence length="139" mass="15920">MFCFFFFFFSLTQAHASTFCSDKIPTPSILHDYLICAHKHTCSHNVLITASRTLSISDSSFMHTKLHVSKLCSHNNSRPLSVWISHNKHIHKHLSPHLKATIHLDMLLPHTWQPRLLCNMKLKLLRISNTASFSEASAK</sequence>
<protein>
    <submittedName>
        <fullName evidence="2">Putative secreted protein</fullName>
    </submittedName>
</protein>
<evidence type="ECO:0000313" key="2">
    <source>
        <dbReference type="EMBL" id="NOV42557.1"/>
    </source>
</evidence>
<name>A0A6M2DC82_RHIMP</name>
<reference evidence="2" key="1">
    <citation type="submission" date="2019-09" db="EMBL/GenBank/DDBJ databases">
        <title>Organ-specific transcriptomic study of the physiology of the cattle tick, Rhipicephalus microplus.</title>
        <authorList>
            <person name="Tirloni L."/>
            <person name="Braz G."/>
            <person name="Gandara A.C.P."/>
            <person name="Sabadin G.A."/>
            <person name="da Silva R.M."/>
            <person name="Guizzo M.G."/>
            <person name="Machado J.A."/>
            <person name="Costa E.P."/>
            <person name="Gomes H.F."/>
            <person name="Moraes J."/>
            <person name="Mota M.B.S."/>
            <person name="Mesquita R.D."/>
            <person name="Alvarenga P.H."/>
            <person name="Alves F."/>
            <person name="Seixas A."/>
            <person name="da Fonseca R.N."/>
            <person name="Fogaca A."/>
            <person name="Logullo C."/>
            <person name="Tanaka A."/>
            <person name="Daffre S."/>
            <person name="Termignoni C."/>
            <person name="Vaz I.S.Jr."/>
            <person name="Oliveira P.L."/>
            <person name="Ribeiro J.M."/>
        </authorList>
    </citation>
    <scope>NUCLEOTIDE SEQUENCE</scope>
    <source>
        <strain evidence="2">Porto Alegre</strain>
    </source>
</reference>
<accession>A0A6M2DC82</accession>
<dbReference type="EMBL" id="GHWJ01009820">
    <property type="protein sequence ID" value="NOV42557.1"/>
    <property type="molecule type" value="Transcribed_RNA"/>
</dbReference>
<keyword evidence="1" id="KW-0732">Signal</keyword>
<feature type="chain" id="PRO_5026663332" evidence="1">
    <location>
        <begin position="17"/>
        <end position="139"/>
    </location>
</feature>
<proteinExistence type="predicted"/>
<dbReference type="AlphaFoldDB" id="A0A6M2DC82"/>
<organism evidence="2">
    <name type="scientific">Rhipicephalus microplus</name>
    <name type="common">Cattle tick</name>
    <name type="synonym">Boophilus microplus</name>
    <dbReference type="NCBI Taxonomy" id="6941"/>
    <lineage>
        <taxon>Eukaryota</taxon>
        <taxon>Metazoa</taxon>
        <taxon>Ecdysozoa</taxon>
        <taxon>Arthropoda</taxon>
        <taxon>Chelicerata</taxon>
        <taxon>Arachnida</taxon>
        <taxon>Acari</taxon>
        <taxon>Parasitiformes</taxon>
        <taxon>Ixodida</taxon>
        <taxon>Ixodoidea</taxon>
        <taxon>Ixodidae</taxon>
        <taxon>Rhipicephalinae</taxon>
        <taxon>Rhipicephalus</taxon>
        <taxon>Boophilus</taxon>
    </lineage>
</organism>
<evidence type="ECO:0000256" key="1">
    <source>
        <dbReference type="SAM" id="SignalP"/>
    </source>
</evidence>
<feature type="signal peptide" evidence="1">
    <location>
        <begin position="1"/>
        <end position="16"/>
    </location>
</feature>